<feature type="compositionally biased region" description="Basic and acidic residues" evidence="1">
    <location>
        <begin position="22"/>
        <end position="36"/>
    </location>
</feature>
<feature type="region of interest" description="Disordered" evidence="1">
    <location>
        <begin position="1"/>
        <end position="51"/>
    </location>
</feature>
<gene>
    <name evidence="2" type="ORF">CCR75_007713</name>
</gene>
<dbReference type="EMBL" id="SHOA02000005">
    <property type="protein sequence ID" value="TDH69208.1"/>
    <property type="molecule type" value="Genomic_DNA"/>
</dbReference>
<proteinExistence type="predicted"/>
<protein>
    <submittedName>
        <fullName evidence="2">Uncharacterized protein</fullName>
    </submittedName>
</protein>
<feature type="compositionally biased region" description="Polar residues" evidence="1">
    <location>
        <begin position="42"/>
        <end position="51"/>
    </location>
</feature>
<sequence length="74" mass="8516">MVNDGTESHTMAPTTKQISKSTRNERKTDANEEFDHGKKKQSTSQINRKSLKTSKFTMKFGQRQLKVEFSEFSS</sequence>
<name>A0A976IEA6_BRELC</name>
<keyword evidence="3" id="KW-1185">Reference proteome</keyword>
<dbReference type="Proteomes" id="UP000294530">
    <property type="component" value="Unassembled WGS sequence"/>
</dbReference>
<comment type="caution">
    <text evidence="2">The sequence shown here is derived from an EMBL/GenBank/DDBJ whole genome shotgun (WGS) entry which is preliminary data.</text>
</comment>
<dbReference type="GeneID" id="94351442"/>
<dbReference type="AlphaFoldDB" id="A0A976IEA6"/>
<organism evidence="2 3">
    <name type="scientific">Bremia lactucae</name>
    <name type="common">Lettuce downy mildew</name>
    <dbReference type="NCBI Taxonomy" id="4779"/>
    <lineage>
        <taxon>Eukaryota</taxon>
        <taxon>Sar</taxon>
        <taxon>Stramenopiles</taxon>
        <taxon>Oomycota</taxon>
        <taxon>Peronosporomycetes</taxon>
        <taxon>Peronosporales</taxon>
        <taxon>Peronosporaceae</taxon>
        <taxon>Bremia</taxon>
    </lineage>
</organism>
<accession>A0A976IEA6</accession>
<dbReference type="KEGG" id="blac:94351442"/>
<evidence type="ECO:0000313" key="3">
    <source>
        <dbReference type="Proteomes" id="UP000294530"/>
    </source>
</evidence>
<reference evidence="2 3" key="1">
    <citation type="journal article" date="2021" name="Genome Biol.">
        <title>AFLAP: assembly-free linkage analysis pipeline using k-mers from genome sequencing data.</title>
        <authorList>
            <person name="Fletcher K."/>
            <person name="Zhang L."/>
            <person name="Gil J."/>
            <person name="Han R."/>
            <person name="Cavanaugh K."/>
            <person name="Michelmore R."/>
        </authorList>
    </citation>
    <scope>NUCLEOTIDE SEQUENCE [LARGE SCALE GENOMIC DNA]</scope>
    <source>
        <strain evidence="2 3">SF5</strain>
    </source>
</reference>
<evidence type="ECO:0000256" key="1">
    <source>
        <dbReference type="SAM" id="MobiDB-lite"/>
    </source>
</evidence>
<dbReference type="RefSeq" id="XP_067818707.1">
    <property type="nucleotide sequence ID" value="XM_067965771.1"/>
</dbReference>
<feature type="compositionally biased region" description="Polar residues" evidence="1">
    <location>
        <begin position="8"/>
        <end position="21"/>
    </location>
</feature>
<evidence type="ECO:0000313" key="2">
    <source>
        <dbReference type="EMBL" id="TDH69208.1"/>
    </source>
</evidence>